<evidence type="ECO:0000313" key="9">
    <source>
        <dbReference type="Proteomes" id="UP000249065"/>
    </source>
</evidence>
<comment type="caution">
    <text evidence="8">The sequence shown here is derived from an EMBL/GenBank/DDBJ whole genome shotgun (WGS) entry which is preliminary data.</text>
</comment>
<organism evidence="8 9">
    <name type="scientific">Roseicella frigidaeris</name>
    <dbReference type="NCBI Taxonomy" id="2230885"/>
    <lineage>
        <taxon>Bacteria</taxon>
        <taxon>Pseudomonadati</taxon>
        <taxon>Pseudomonadota</taxon>
        <taxon>Alphaproteobacteria</taxon>
        <taxon>Acetobacterales</taxon>
        <taxon>Roseomonadaceae</taxon>
        <taxon>Roseicella</taxon>
    </lineage>
</organism>
<accession>A0A327M6Z0</accession>
<dbReference type="AlphaFoldDB" id="A0A327M6Z0"/>
<evidence type="ECO:0000313" key="8">
    <source>
        <dbReference type="EMBL" id="RAI59071.1"/>
    </source>
</evidence>
<protein>
    <recommendedName>
        <fullName evidence="5">6-carboxy-5,6,7,8-tetrahydropterin synthase</fullName>
        <ecNumber evidence="4">4.1.2.50</ecNumber>
    </recommendedName>
    <alternativeName>
        <fullName evidence="6">Queuosine biosynthesis protein QueD</fullName>
    </alternativeName>
</protein>
<evidence type="ECO:0000256" key="4">
    <source>
        <dbReference type="ARBA" id="ARBA00012982"/>
    </source>
</evidence>
<dbReference type="EC" id="4.1.2.50" evidence="4"/>
<proteinExistence type="inferred from homology"/>
<evidence type="ECO:0000256" key="6">
    <source>
        <dbReference type="ARBA" id="ARBA00031449"/>
    </source>
</evidence>
<evidence type="ECO:0000256" key="1">
    <source>
        <dbReference type="ARBA" id="ARBA00002285"/>
    </source>
</evidence>
<dbReference type="Pfam" id="PF01242">
    <property type="entry name" value="PTPS"/>
    <property type="match status" value="1"/>
</dbReference>
<comment type="function">
    <text evidence="1">Catalyzes the conversion of 7,8-dihydroneopterin triphosphate (H2NTP) to 6-carboxy-5,6,7,8-tetrahydropterin (CPH4) and acetaldehyde.</text>
</comment>
<dbReference type="GO" id="GO:0070497">
    <property type="term" value="F:6-carboxytetrahydropterin synthase activity"/>
    <property type="evidence" value="ECO:0007669"/>
    <property type="project" value="UniProtKB-EC"/>
</dbReference>
<comment type="similarity">
    <text evidence="3">Belongs to the PTPS family. QueD subfamily.</text>
</comment>
<name>A0A327M6Z0_9PROT</name>
<dbReference type="InterPro" id="IPR038418">
    <property type="entry name" value="6-PTP_synth/QueD_sf"/>
</dbReference>
<keyword evidence="9" id="KW-1185">Reference proteome</keyword>
<sequence>MFELVFRRRFAMAHRLLTDGTAQCAVPHGHTETVTVRLRAVRPERLDGAANMVEPFARAKARWHHWIDGHVDHALQLGEADPLLGWFRAAEPERLPRLLVTPGDPTTELLCGLFAAKLGAFLAADGGRLACVGVEIEETPTNTVRFEGDPYDILPRRHGWWSRADLSINAWDAAR</sequence>
<evidence type="ECO:0000256" key="7">
    <source>
        <dbReference type="ARBA" id="ARBA00048807"/>
    </source>
</evidence>
<evidence type="ECO:0000256" key="5">
    <source>
        <dbReference type="ARBA" id="ARBA00018141"/>
    </source>
</evidence>
<dbReference type="Proteomes" id="UP000249065">
    <property type="component" value="Unassembled WGS sequence"/>
</dbReference>
<gene>
    <name evidence="8" type="ORF">DOO78_11085</name>
</gene>
<dbReference type="RefSeq" id="WP_111469823.1">
    <property type="nucleotide sequence ID" value="NZ_QLIX01000006.1"/>
</dbReference>
<dbReference type="OrthoDB" id="7171471at2"/>
<dbReference type="InterPro" id="IPR007115">
    <property type="entry name" value="6-PTP_synth/QueD"/>
</dbReference>
<dbReference type="SUPFAM" id="SSF55620">
    <property type="entry name" value="Tetrahydrobiopterin biosynthesis enzymes-like"/>
    <property type="match status" value="1"/>
</dbReference>
<comment type="pathway">
    <text evidence="2">Purine metabolism; 7-cyano-7-deazaguanine biosynthesis.</text>
</comment>
<evidence type="ECO:0000256" key="2">
    <source>
        <dbReference type="ARBA" id="ARBA00005061"/>
    </source>
</evidence>
<comment type="catalytic activity">
    <reaction evidence="7">
        <text>7,8-dihydroneopterin 3'-triphosphate + H2O = 6-carboxy-5,6,7,8-tetrahydropterin + triphosphate + acetaldehyde + 2 H(+)</text>
        <dbReference type="Rhea" id="RHEA:27966"/>
        <dbReference type="ChEBI" id="CHEBI:15343"/>
        <dbReference type="ChEBI" id="CHEBI:15377"/>
        <dbReference type="ChEBI" id="CHEBI:15378"/>
        <dbReference type="ChEBI" id="CHEBI:18036"/>
        <dbReference type="ChEBI" id="CHEBI:58462"/>
        <dbReference type="ChEBI" id="CHEBI:61032"/>
        <dbReference type="EC" id="4.1.2.50"/>
    </reaction>
</comment>
<dbReference type="UniPathway" id="UPA00391"/>
<dbReference type="EMBL" id="QLIX01000006">
    <property type="protein sequence ID" value="RAI59071.1"/>
    <property type="molecule type" value="Genomic_DNA"/>
</dbReference>
<evidence type="ECO:0000256" key="3">
    <source>
        <dbReference type="ARBA" id="ARBA00008900"/>
    </source>
</evidence>
<reference evidence="9" key="1">
    <citation type="submission" date="2018-06" db="EMBL/GenBank/DDBJ databases">
        <authorList>
            <person name="Khan S.A."/>
        </authorList>
    </citation>
    <scope>NUCLEOTIDE SEQUENCE [LARGE SCALE GENOMIC DNA]</scope>
    <source>
        <strain evidence="9">DB-1506</strain>
    </source>
</reference>
<dbReference type="Gene3D" id="3.30.479.10">
    <property type="entry name" value="6-pyruvoyl tetrahydropterin synthase/QueD"/>
    <property type="match status" value="1"/>
</dbReference>